<dbReference type="PANTHER" id="PTHR30624:SF0">
    <property type="entry name" value="METALLOPROTEASE SLR0863"/>
    <property type="match status" value="1"/>
</dbReference>
<dbReference type="EMBL" id="BARS01039876">
    <property type="protein sequence ID" value="GAG23966.1"/>
    <property type="molecule type" value="Genomic_DNA"/>
</dbReference>
<feature type="domain" description="Metalloprotease TldD/E C-terminal" evidence="2">
    <location>
        <begin position="136"/>
        <end position="254"/>
    </location>
</feature>
<evidence type="ECO:0000259" key="3">
    <source>
        <dbReference type="Pfam" id="PF19290"/>
    </source>
</evidence>
<dbReference type="InterPro" id="IPR045569">
    <property type="entry name" value="Metalloprtase-TldD/E_C"/>
</dbReference>
<sequence>GEEFALPITEPVVDMVEAPVNNDAASMPLVKKKELFDEYNDIMLTSPQIQDSRISYRDVNRKVIFANSNGSYVEQNKPDLTLRLTAIARGNGEIQQAGLSLGSVGDFSVIENLHDQVREIAKRAAALLYAPEVKGGEYAVILDPVLAGVFAHEAFGHLSEADFVYQNEPLKQVMVLGKRFGSKHLNIVDDATIPGLRGSYKYDDEGMPASKTYLIHEGVLVGRLHSRETALKMGEKPTGNARAINYLFPPIVRM</sequence>
<organism evidence="4">
    <name type="scientific">marine sediment metagenome</name>
    <dbReference type="NCBI Taxonomy" id="412755"/>
    <lineage>
        <taxon>unclassified sequences</taxon>
        <taxon>metagenomes</taxon>
        <taxon>ecological metagenomes</taxon>
    </lineage>
</organism>
<dbReference type="InterPro" id="IPR035068">
    <property type="entry name" value="TldD/PmbA_N"/>
</dbReference>
<dbReference type="GO" id="GO:0008237">
    <property type="term" value="F:metallopeptidase activity"/>
    <property type="evidence" value="ECO:0007669"/>
    <property type="project" value="InterPro"/>
</dbReference>
<feature type="non-terminal residue" evidence="4">
    <location>
        <position position="1"/>
    </location>
</feature>
<dbReference type="Pfam" id="PF19290">
    <property type="entry name" value="PmbA_TldD_2nd"/>
    <property type="match status" value="1"/>
</dbReference>
<dbReference type="Gene3D" id="3.30.2290.10">
    <property type="entry name" value="PmbA/TldD superfamily"/>
    <property type="match status" value="1"/>
</dbReference>
<dbReference type="InterPro" id="IPR045570">
    <property type="entry name" value="Metalloprtase-TldD/E_cen_dom"/>
</dbReference>
<dbReference type="PANTHER" id="PTHR30624">
    <property type="entry name" value="UNCHARACTERIZED PROTEIN TLDD AND PMBA"/>
    <property type="match status" value="1"/>
</dbReference>
<evidence type="ECO:0000313" key="4">
    <source>
        <dbReference type="EMBL" id="GAG23966.1"/>
    </source>
</evidence>
<evidence type="ECO:0008006" key="5">
    <source>
        <dbReference type="Google" id="ProtNLM"/>
    </source>
</evidence>
<dbReference type="Pfam" id="PF19289">
    <property type="entry name" value="PmbA_TldD_3rd"/>
    <property type="match status" value="1"/>
</dbReference>
<dbReference type="AlphaFoldDB" id="X0XGC5"/>
<dbReference type="InterPro" id="IPR051463">
    <property type="entry name" value="Peptidase_U62_metallo"/>
</dbReference>
<protein>
    <recommendedName>
        <fullName evidence="5">TldD/PmbA family protein</fullName>
    </recommendedName>
</protein>
<dbReference type="SUPFAM" id="SSF111283">
    <property type="entry name" value="Putative modulator of DNA gyrase, PmbA/TldD"/>
    <property type="match status" value="1"/>
</dbReference>
<dbReference type="GO" id="GO:0005829">
    <property type="term" value="C:cytosol"/>
    <property type="evidence" value="ECO:0007669"/>
    <property type="project" value="TreeGrafter"/>
</dbReference>
<dbReference type="InterPro" id="IPR036059">
    <property type="entry name" value="TldD/PmbA_sf"/>
</dbReference>
<feature type="non-terminal residue" evidence="4">
    <location>
        <position position="254"/>
    </location>
</feature>
<gene>
    <name evidence="4" type="ORF">S01H1_60862</name>
</gene>
<evidence type="ECO:0000256" key="1">
    <source>
        <dbReference type="ARBA" id="ARBA00005836"/>
    </source>
</evidence>
<comment type="caution">
    <text evidence="4">The sequence shown here is derived from an EMBL/GenBank/DDBJ whole genome shotgun (WGS) entry which is preliminary data.</text>
</comment>
<dbReference type="GO" id="GO:0006508">
    <property type="term" value="P:proteolysis"/>
    <property type="evidence" value="ECO:0007669"/>
    <property type="project" value="InterPro"/>
</dbReference>
<accession>X0XGC5</accession>
<feature type="domain" description="Metalloprotease TldD/E central" evidence="3">
    <location>
        <begin position="25"/>
        <end position="128"/>
    </location>
</feature>
<evidence type="ECO:0000259" key="2">
    <source>
        <dbReference type="Pfam" id="PF19289"/>
    </source>
</evidence>
<comment type="similarity">
    <text evidence="1">Belongs to the peptidase U62 family.</text>
</comment>
<name>X0XGC5_9ZZZZ</name>
<proteinExistence type="inferred from homology"/>
<reference evidence="4" key="1">
    <citation type="journal article" date="2014" name="Front. Microbiol.">
        <title>High frequency of phylogenetically diverse reductive dehalogenase-homologous genes in deep subseafloor sedimentary metagenomes.</title>
        <authorList>
            <person name="Kawai M."/>
            <person name="Futagami T."/>
            <person name="Toyoda A."/>
            <person name="Takaki Y."/>
            <person name="Nishi S."/>
            <person name="Hori S."/>
            <person name="Arai W."/>
            <person name="Tsubouchi T."/>
            <person name="Morono Y."/>
            <person name="Uchiyama I."/>
            <person name="Ito T."/>
            <person name="Fujiyama A."/>
            <person name="Inagaki F."/>
            <person name="Takami H."/>
        </authorList>
    </citation>
    <scope>NUCLEOTIDE SEQUENCE</scope>
    <source>
        <strain evidence="4">Expedition CK06-06</strain>
    </source>
</reference>